<dbReference type="CDD" id="cd05235">
    <property type="entry name" value="SDR_e1"/>
    <property type="match status" value="1"/>
</dbReference>
<keyword evidence="11" id="KW-0511">Multifunctional enzyme</keyword>
<evidence type="ECO:0000256" key="17">
    <source>
        <dbReference type="ARBA" id="ARBA00066974"/>
    </source>
</evidence>
<evidence type="ECO:0000256" key="18">
    <source>
        <dbReference type="ARBA" id="ARBA00073623"/>
    </source>
</evidence>
<dbReference type="SMART" id="SM00823">
    <property type="entry name" value="PKS_PP"/>
    <property type="match status" value="1"/>
</dbReference>
<evidence type="ECO:0000256" key="15">
    <source>
        <dbReference type="ARBA" id="ARBA00052745"/>
    </source>
</evidence>
<dbReference type="Gene3D" id="3.40.366.10">
    <property type="entry name" value="Malonyl-Coenzyme A Acyl Carrier Protein, domain 2"/>
    <property type="match status" value="1"/>
</dbReference>
<dbReference type="Proteomes" id="UP000182998">
    <property type="component" value="Unassembled WGS sequence"/>
</dbReference>
<sequence length="1298" mass="143869">MNNIDDHLLQFGIAVIGLAGRFPGANNIDQFWENLKNGVESISFFSDEELKEAGVPEQLRLDSNYVAAKGILDDIAGFDASFFNIPPREAELIDPQQRIFLECAWEALECAGYNPFNFAGRIGTFASASKNTYLLFNLITCPELHEPSLANQVLIANDKDYVSTRTSYKLNLRGPSITVQTACSSSMVALHLACQSLMSGECDMALAGGAAIDVPHKAGYLYQSGGIFSPDGHCRVFDDNARGTVFGQGVGVVLLKPLSKAIEDRDCIHAVIRGSAINNDGANKTGFTAPSVEGQMEVITEALELANVDPSTISFVEAHGTGTVLGDPIEVEALKLAFRKYTNESGFCALGSAKTNIGHLNAASGITGFIKAVLALKNAEIPPSLHFERPNHHIDFNDSPFFVSQGAKFNPGNPRRGCVSSFGIGGTNSHVVLEQAPELQKKHQETGWQILPFSGRSLKVLSQMQQRLGHYLKVHSSDLADVSYTLQVGRHAFAHRRFLVCRDIAQAADIFLQNELTKIKSAVVDERRRSISFIFPAQSDLQTGMTAELYQTEKVYRQTFDACSQLVRNLMGIDLHSVLYTTTKQAITSAEIPGKINQLLLFTIEYSLAQLWMAWGIEPQALFGEGVGAYVAACLANVISLTDALSLIAGKLSTSQLNCQNPQIPLVSRLSGELVRNEEFKDATYWSLEQSGSSLPEQLAKLTKRPDQLFLEVGIGDSLTQAMKQVNENQTPQWVVTSLPYVNDDDRFSMLTALGTLWLMGIEPQWDALHNTSQRTPLPTYPFEHKRYWIERREPSASIQASVSKNTEDVAQYKRPNLKTELIAPRNEIEQQLVAIFTRLLRIAPIGVHDNFFDLGGDSMLGVELIALVKEAFHLNLPLNALFEAPTVESIASLISTAQTQGVAKALAGRASEAAQDLVLDANLQPPTQFQYDANPFAVLITGAAGFLGSFIVHELLQKTSSKLYCLIRAPSLEEGFSRLEKAFAQYGLSGLEQRERIHLVLGDLSVARFGLSEQQYFELAETIHSVYHCAARLSFIDPYRNLRKINVQGTRHVIEFACQTRTKHIHHVSSIAVYDSENYVGLAHADETLPLENSYGFHTGYDESKWVSERLINEAEKRGIPVTIYRPGNISGDSRTGVCSASDFVGIMLRGCIDLGFAPDNDAYVDVVPIDYVSRALVHLSLQKHTMGEKYNLVNATPVRWIEMVQMIREAGYPLSTESFDDWRERLRRERQQNRSNPMIPLLPMFDDRPLFSNRCYSGKKVAECLRETDIRCHPMDTKLFTTYLMNLVRQGVLQKL</sequence>
<dbReference type="PROSITE" id="PS52004">
    <property type="entry name" value="KS3_2"/>
    <property type="match status" value="1"/>
</dbReference>
<dbReference type="InterPro" id="IPR016035">
    <property type="entry name" value="Acyl_Trfase/lysoPLipase"/>
</dbReference>
<dbReference type="GO" id="GO:0004312">
    <property type="term" value="F:fatty acid synthase activity"/>
    <property type="evidence" value="ECO:0007669"/>
    <property type="project" value="TreeGrafter"/>
</dbReference>
<reference evidence="26" key="2">
    <citation type="submission" date="2014-09" db="EMBL/GenBank/DDBJ databases">
        <authorList>
            <person name="Gomez-Valero L."/>
        </authorList>
    </citation>
    <scope>NUCLEOTIDE SEQUENCE [LARGE SCALE GENOMIC DNA]</scope>
    <source>
        <strain evidence="26">ATCC33218</strain>
    </source>
</reference>
<keyword evidence="8" id="KW-0521">NADP</keyword>
<dbReference type="PANTHER" id="PTHR43775:SF51">
    <property type="entry name" value="INACTIVE PHENOLPHTHIOCEROL SYNTHESIS POLYKETIDE SYNTHASE TYPE I PKS1-RELATED"/>
    <property type="match status" value="1"/>
</dbReference>
<dbReference type="GO" id="GO:0031177">
    <property type="term" value="F:phosphopantetheine binding"/>
    <property type="evidence" value="ECO:0007669"/>
    <property type="project" value="InterPro"/>
</dbReference>
<keyword evidence="10" id="KW-0443">Lipid metabolism</keyword>
<evidence type="ECO:0000256" key="10">
    <source>
        <dbReference type="ARBA" id="ARBA00023098"/>
    </source>
</evidence>
<evidence type="ECO:0000313" key="27">
    <source>
        <dbReference type="Proteomes" id="UP000182998"/>
    </source>
</evidence>
<comment type="pathway">
    <text evidence="3">Lipid metabolism; fatty acid biosynthesis.</text>
</comment>
<dbReference type="PROSITE" id="PS00012">
    <property type="entry name" value="PHOSPHOPANTETHEINE"/>
    <property type="match status" value="1"/>
</dbReference>
<dbReference type="GO" id="GO:0004315">
    <property type="term" value="F:3-oxoacyl-[acyl-carrier-protein] synthase activity"/>
    <property type="evidence" value="ECO:0007669"/>
    <property type="project" value="InterPro"/>
</dbReference>
<dbReference type="EMBL" id="LN614830">
    <property type="protein sequence ID" value="CEG59988.1"/>
    <property type="molecule type" value="Genomic_DNA"/>
</dbReference>
<dbReference type="GO" id="GO:0034081">
    <property type="term" value="C:polyketide synthase complex"/>
    <property type="evidence" value="ECO:0007669"/>
    <property type="project" value="UniProtKB-ARBA"/>
</dbReference>
<dbReference type="OrthoDB" id="9778690at2"/>
<dbReference type="PATRIC" id="fig|451.8.peg.2324"/>
<evidence type="ECO:0000256" key="21">
    <source>
        <dbReference type="ARBA" id="ARBA00084020"/>
    </source>
</evidence>
<dbReference type="InterPro" id="IPR050091">
    <property type="entry name" value="PKS_NRPS_Biosynth_Enz"/>
</dbReference>
<comment type="catalytic activity">
    <reaction evidence="13">
        <text>19-(4-hydroxyphenyl)nonadecanoyl-[(phenol)carboxyphthiodiolenone synthase] + 2 (S)-methylmalonyl-CoA + 3 malonyl-CoA + 5 NADPH + 10 H(+) = C37-(phenol)carboxyphthiodiolenone-[(phenol)carboxyphthiodiolenone synthase] + 5 CO2 + 5 NADP(+) + 5 CoA + 2 H2O</text>
        <dbReference type="Rhea" id="RHEA:57760"/>
        <dbReference type="Rhea" id="RHEA-COMP:14273"/>
        <dbReference type="Rhea" id="RHEA-COMP:14990"/>
        <dbReference type="ChEBI" id="CHEBI:15377"/>
        <dbReference type="ChEBI" id="CHEBI:15378"/>
        <dbReference type="ChEBI" id="CHEBI:16526"/>
        <dbReference type="ChEBI" id="CHEBI:57287"/>
        <dbReference type="ChEBI" id="CHEBI:57327"/>
        <dbReference type="ChEBI" id="CHEBI:57384"/>
        <dbReference type="ChEBI" id="CHEBI:57783"/>
        <dbReference type="ChEBI" id="CHEBI:58349"/>
        <dbReference type="ChEBI" id="CHEBI:133301"/>
        <dbReference type="ChEBI" id="CHEBI:142260"/>
        <dbReference type="EC" id="2.3.1.292"/>
    </reaction>
</comment>
<evidence type="ECO:0000259" key="23">
    <source>
        <dbReference type="PROSITE" id="PS52004"/>
    </source>
</evidence>
<organism evidence="24 26">
    <name type="scientific">Legionella micdadei</name>
    <name type="common">Tatlockia micdadei</name>
    <dbReference type="NCBI Taxonomy" id="451"/>
    <lineage>
        <taxon>Bacteria</taxon>
        <taxon>Pseudomonadati</taxon>
        <taxon>Pseudomonadota</taxon>
        <taxon>Gammaproteobacteria</taxon>
        <taxon>Legionellales</taxon>
        <taxon>Legionellaceae</taxon>
        <taxon>Legionella</taxon>
    </lineage>
</organism>
<dbReference type="SMART" id="SM00825">
    <property type="entry name" value="PKS_KS"/>
    <property type="match status" value="1"/>
</dbReference>
<dbReference type="PANTHER" id="PTHR43775">
    <property type="entry name" value="FATTY ACID SYNTHASE"/>
    <property type="match status" value="1"/>
</dbReference>
<dbReference type="SUPFAM" id="SSF52151">
    <property type="entry name" value="FabD/lysophospholipase-like"/>
    <property type="match status" value="1"/>
</dbReference>
<dbReference type="Pfam" id="PF02801">
    <property type="entry name" value="Ketoacyl-synt_C"/>
    <property type="match status" value="1"/>
</dbReference>
<evidence type="ECO:0000313" key="24">
    <source>
        <dbReference type="EMBL" id="CEG59988.1"/>
    </source>
</evidence>
<evidence type="ECO:0000256" key="13">
    <source>
        <dbReference type="ARBA" id="ARBA00051971"/>
    </source>
</evidence>
<dbReference type="InterPro" id="IPR010080">
    <property type="entry name" value="Thioester_reductase-like_dom"/>
</dbReference>
<comment type="cofactor">
    <cofactor evidence="2">
        <name>pantetheine 4'-phosphate</name>
        <dbReference type="ChEBI" id="CHEBI:47942"/>
    </cofactor>
</comment>
<dbReference type="KEGG" id="tmc:LMI_0663"/>
<dbReference type="GO" id="GO:0006633">
    <property type="term" value="P:fatty acid biosynthetic process"/>
    <property type="evidence" value="ECO:0007669"/>
    <property type="project" value="UniProtKB-UniPathway"/>
</dbReference>
<dbReference type="SUPFAM" id="SSF53901">
    <property type="entry name" value="Thiolase-like"/>
    <property type="match status" value="1"/>
</dbReference>
<dbReference type="GO" id="GO:0016491">
    <property type="term" value="F:oxidoreductase activity"/>
    <property type="evidence" value="ECO:0007669"/>
    <property type="project" value="UniProtKB-KW"/>
</dbReference>
<dbReference type="Gene3D" id="3.40.50.720">
    <property type="entry name" value="NAD(P)-binding Rossmann-like Domain"/>
    <property type="match status" value="1"/>
</dbReference>
<dbReference type="FunFam" id="1.10.1200.10:FF:000005">
    <property type="entry name" value="Nonribosomal peptide synthetase 1"/>
    <property type="match status" value="1"/>
</dbReference>
<dbReference type="Pfam" id="PF00698">
    <property type="entry name" value="Acyl_transf_1"/>
    <property type="match status" value="1"/>
</dbReference>
<dbReference type="CDD" id="cd00833">
    <property type="entry name" value="PKS"/>
    <property type="match status" value="1"/>
</dbReference>
<reference evidence="25 27" key="3">
    <citation type="submission" date="2016-10" db="EMBL/GenBank/DDBJ databases">
        <authorList>
            <person name="Varghese N."/>
            <person name="Submissions S."/>
        </authorList>
    </citation>
    <scope>NUCLEOTIDE SEQUENCE [LARGE SCALE GENOMIC DNA]</scope>
    <source>
        <strain evidence="25 27">ATCC 33218</strain>
    </source>
</reference>
<dbReference type="Pfam" id="PF00550">
    <property type="entry name" value="PP-binding"/>
    <property type="match status" value="1"/>
</dbReference>
<reference evidence="24" key="1">
    <citation type="submission" date="2014-09" db="EMBL/GenBank/DDBJ databases">
        <authorList>
            <person name="GOMEZ-VALERO Laura"/>
        </authorList>
    </citation>
    <scope>NUCLEOTIDE SEQUENCE</scope>
    <source>
        <strain evidence="24">ATCC33218</strain>
    </source>
</reference>
<dbReference type="NCBIfam" id="TIGR01746">
    <property type="entry name" value="Thioester-redct"/>
    <property type="match status" value="1"/>
</dbReference>
<dbReference type="InterPro" id="IPR036736">
    <property type="entry name" value="ACP-like_sf"/>
</dbReference>
<evidence type="ECO:0000256" key="8">
    <source>
        <dbReference type="ARBA" id="ARBA00022857"/>
    </source>
</evidence>
<keyword evidence="4" id="KW-0596">Phosphopantetheine</keyword>
<dbReference type="InterPro" id="IPR014031">
    <property type="entry name" value="Ketoacyl_synth_C"/>
</dbReference>
<evidence type="ECO:0000313" key="26">
    <source>
        <dbReference type="Proteomes" id="UP000032414"/>
    </source>
</evidence>
<dbReference type="InterPro" id="IPR009081">
    <property type="entry name" value="PP-bd_ACP"/>
</dbReference>
<gene>
    <name evidence="24" type="ORF">LMI_0663</name>
    <name evidence="25" type="ORF">SAMN02982997_02227</name>
</gene>
<dbReference type="InterPro" id="IPR016039">
    <property type="entry name" value="Thiolase-like"/>
</dbReference>
<keyword evidence="27" id="KW-1185">Reference proteome</keyword>
<evidence type="ECO:0000256" key="12">
    <source>
        <dbReference type="ARBA" id="ARBA00050973"/>
    </source>
</evidence>
<dbReference type="SMART" id="SM00827">
    <property type="entry name" value="PKS_AT"/>
    <property type="match status" value="1"/>
</dbReference>
<keyword evidence="5" id="KW-0597">Phosphoprotein</keyword>
<dbReference type="Gene3D" id="3.30.70.3290">
    <property type="match status" value="1"/>
</dbReference>
<dbReference type="Gene3D" id="3.40.47.10">
    <property type="match status" value="1"/>
</dbReference>
<evidence type="ECO:0000313" key="25">
    <source>
        <dbReference type="EMBL" id="SCY60995.1"/>
    </source>
</evidence>
<evidence type="ECO:0000256" key="20">
    <source>
        <dbReference type="ARBA" id="ARBA00078169"/>
    </source>
</evidence>
<evidence type="ECO:0000256" key="11">
    <source>
        <dbReference type="ARBA" id="ARBA00023268"/>
    </source>
</evidence>
<name>A0A098GBW3_LEGMI</name>
<comment type="cofactor">
    <cofactor evidence="1">
        <name>NADP(+)</name>
        <dbReference type="ChEBI" id="CHEBI:58349"/>
    </cofactor>
</comment>
<comment type="catalytic activity">
    <reaction evidence="12">
        <text>17-(4-hydroxyphenyl)heptadecanoyl-[(phenol)carboxyphthiodiolenone synthase] + 2 (S)-methylmalonyl-CoA + 3 malonyl-CoA + 5 NADPH + 10 H(+) = C35-(phenol)carboxyphthiodiolenone-[(phenol)carboxyphthiodiolenone synthase] + 5 CO2 + 5 NADP(+) + 5 CoA + 2 H2O</text>
        <dbReference type="Rhea" id="RHEA:57756"/>
        <dbReference type="Rhea" id="RHEA-COMP:14272"/>
        <dbReference type="Rhea" id="RHEA-COMP:14989"/>
        <dbReference type="ChEBI" id="CHEBI:15377"/>
        <dbReference type="ChEBI" id="CHEBI:15378"/>
        <dbReference type="ChEBI" id="CHEBI:16526"/>
        <dbReference type="ChEBI" id="CHEBI:57287"/>
        <dbReference type="ChEBI" id="CHEBI:57327"/>
        <dbReference type="ChEBI" id="CHEBI:57384"/>
        <dbReference type="ChEBI" id="CHEBI:57783"/>
        <dbReference type="ChEBI" id="CHEBI:58349"/>
        <dbReference type="ChEBI" id="CHEBI:133300"/>
        <dbReference type="ChEBI" id="CHEBI:142259"/>
        <dbReference type="EC" id="2.3.1.292"/>
    </reaction>
</comment>
<feature type="domain" description="Carrier" evidence="22">
    <location>
        <begin position="824"/>
        <end position="899"/>
    </location>
</feature>
<keyword evidence="9" id="KW-0560">Oxidoreductase</keyword>
<dbReference type="STRING" id="451.B6N58_12070"/>
<evidence type="ECO:0000256" key="2">
    <source>
        <dbReference type="ARBA" id="ARBA00001957"/>
    </source>
</evidence>
<evidence type="ECO:0000256" key="1">
    <source>
        <dbReference type="ARBA" id="ARBA00001937"/>
    </source>
</evidence>
<accession>A0A098GBW3</accession>
<dbReference type="SUPFAM" id="SSF51735">
    <property type="entry name" value="NAD(P)-binding Rossmann-fold domains"/>
    <property type="match status" value="1"/>
</dbReference>
<dbReference type="Pfam" id="PF22621">
    <property type="entry name" value="CurL-like_PKS_C"/>
    <property type="match status" value="1"/>
</dbReference>
<dbReference type="InterPro" id="IPR001227">
    <property type="entry name" value="Ac_transferase_dom_sf"/>
</dbReference>
<evidence type="ECO:0000256" key="5">
    <source>
        <dbReference type="ARBA" id="ARBA00022553"/>
    </source>
</evidence>
<dbReference type="InterPro" id="IPR020841">
    <property type="entry name" value="PKS_Beta-ketoAc_synthase_dom"/>
</dbReference>
<evidence type="ECO:0000256" key="3">
    <source>
        <dbReference type="ARBA" id="ARBA00005194"/>
    </source>
</evidence>
<dbReference type="EMBL" id="FMVN01000011">
    <property type="protein sequence ID" value="SCY60995.1"/>
    <property type="molecule type" value="Genomic_DNA"/>
</dbReference>
<dbReference type="FunFam" id="3.40.47.10:FF:000042">
    <property type="entry name" value="Polyketide synthase Pks13"/>
    <property type="match status" value="1"/>
</dbReference>
<dbReference type="Proteomes" id="UP000032414">
    <property type="component" value="Chromosome I"/>
</dbReference>
<dbReference type="Pfam" id="PF07993">
    <property type="entry name" value="NAD_binding_4"/>
    <property type="match status" value="1"/>
</dbReference>
<evidence type="ECO:0000259" key="22">
    <source>
        <dbReference type="PROSITE" id="PS50075"/>
    </source>
</evidence>
<evidence type="ECO:0000256" key="9">
    <source>
        <dbReference type="ARBA" id="ARBA00023002"/>
    </source>
</evidence>
<evidence type="ECO:0000256" key="6">
    <source>
        <dbReference type="ARBA" id="ARBA00022679"/>
    </source>
</evidence>
<dbReference type="PROSITE" id="PS00606">
    <property type="entry name" value="KS3_1"/>
    <property type="match status" value="1"/>
</dbReference>
<comment type="catalytic activity">
    <reaction evidence="14">
        <text>docosanoyl-[(phenol)carboxyphthiodiolenone synthase] + 2 (S)-methylmalonyl-CoA + 3 malonyl-CoA + 5 NADPH + 10 H(+) = C34-carboxyphthiodiolenone-[(phenol)carboxyphthiodiolenone synthase] + 5 CO2 + 5 NADP(+) + 5 CoA + 2 H2O</text>
        <dbReference type="Rhea" id="RHEA:57752"/>
        <dbReference type="Rhea" id="RHEA-COMP:14987"/>
        <dbReference type="Rhea" id="RHEA-COMP:14988"/>
        <dbReference type="ChEBI" id="CHEBI:15377"/>
        <dbReference type="ChEBI" id="CHEBI:15378"/>
        <dbReference type="ChEBI" id="CHEBI:16526"/>
        <dbReference type="ChEBI" id="CHEBI:57287"/>
        <dbReference type="ChEBI" id="CHEBI:57327"/>
        <dbReference type="ChEBI" id="CHEBI:57384"/>
        <dbReference type="ChEBI" id="CHEBI:57783"/>
        <dbReference type="ChEBI" id="CHEBI:58349"/>
        <dbReference type="ChEBI" id="CHEBI:142237"/>
        <dbReference type="ChEBI" id="CHEBI:142238"/>
        <dbReference type="EC" id="2.3.1.292"/>
    </reaction>
</comment>
<dbReference type="HOGENOM" id="CLU_000022_16_6_6"/>
<dbReference type="InterPro" id="IPR013120">
    <property type="entry name" value="FAR_NAD-bd"/>
</dbReference>
<evidence type="ECO:0000256" key="4">
    <source>
        <dbReference type="ARBA" id="ARBA00022450"/>
    </source>
</evidence>
<evidence type="ECO:0000256" key="16">
    <source>
        <dbReference type="ARBA" id="ARBA00058455"/>
    </source>
</evidence>
<feature type="domain" description="Ketosynthase family 3 (KS3)" evidence="23">
    <location>
        <begin position="10"/>
        <end position="435"/>
    </location>
</feature>
<dbReference type="InterPro" id="IPR014043">
    <property type="entry name" value="Acyl_transferase_dom"/>
</dbReference>
<dbReference type="InterPro" id="IPR014030">
    <property type="entry name" value="Ketoacyl_synth_N"/>
</dbReference>
<dbReference type="RefSeq" id="WP_052679429.1">
    <property type="nucleotide sequence ID" value="NZ_FMVN01000011.1"/>
</dbReference>
<dbReference type="InterPro" id="IPR036291">
    <property type="entry name" value="NAD(P)-bd_dom_sf"/>
</dbReference>
<dbReference type="InterPro" id="IPR020806">
    <property type="entry name" value="PKS_PP-bd"/>
</dbReference>
<keyword evidence="6" id="KW-0808">Transferase</keyword>
<dbReference type="InterPro" id="IPR006162">
    <property type="entry name" value="Ppantetheine_attach_site"/>
</dbReference>
<dbReference type="Pfam" id="PF00109">
    <property type="entry name" value="ketoacyl-synt"/>
    <property type="match status" value="1"/>
</dbReference>
<dbReference type="EC" id="2.3.1.292" evidence="17"/>
<comment type="function">
    <text evidence="16">Part of the PpsABCDE complex involved in the biosynthesis of the lipid core common to phthiocerols and phenolphthiocerols by successive additions of malonyl-CoA or methylmalonyl-CoA extender units. PpsA can accept as substrate the activated forms of either icosanoyl (C20), docosanoyl (C22) or lignoceroyl (C24) groups from FadD26, or a (4-hydroxyphenyl)-C17 or (4-hydroxyphenyl)-C19 fatty acyl from FadD29. PpsA initiates the biosynthesis and extends its substrate using a malonyl-CoA extender unit. The PpsB and PpsC proteins add the second and third malonyl-CoA extender units. PpsD adds an (R)-methylmalonyl unit and PpsE adds a second (R)-methylmalonyl unit. The incorporation of the methylmalonyl units results in formation of two branched methyl groups in the elongated product.</text>
</comment>
<evidence type="ECO:0000256" key="14">
    <source>
        <dbReference type="ARBA" id="ARBA00052119"/>
    </source>
</evidence>
<comment type="catalytic activity">
    <reaction evidence="15">
        <text>icosanoyl-[(phenol)carboxyphthiodiolenone synthase] + 2 (S)-methylmalonyl-CoA + 3 malonyl-CoA + 5 NADPH + 10 H(+) = C32-carboxyphthiodiolenone-[(phenol)carboxyphthiodiolenone synthase] + 5 CO2 + 5 NADP(+) + 5 CoA + 2 H2O</text>
        <dbReference type="Rhea" id="RHEA:57748"/>
        <dbReference type="Rhea" id="RHEA-COMP:14985"/>
        <dbReference type="Rhea" id="RHEA-COMP:14986"/>
        <dbReference type="ChEBI" id="CHEBI:15377"/>
        <dbReference type="ChEBI" id="CHEBI:15378"/>
        <dbReference type="ChEBI" id="CHEBI:16526"/>
        <dbReference type="ChEBI" id="CHEBI:57287"/>
        <dbReference type="ChEBI" id="CHEBI:57327"/>
        <dbReference type="ChEBI" id="CHEBI:57384"/>
        <dbReference type="ChEBI" id="CHEBI:57783"/>
        <dbReference type="ChEBI" id="CHEBI:58349"/>
        <dbReference type="ChEBI" id="CHEBI:87848"/>
        <dbReference type="ChEBI" id="CHEBI:142236"/>
        <dbReference type="EC" id="2.3.1.292"/>
    </reaction>
</comment>
<evidence type="ECO:0000256" key="7">
    <source>
        <dbReference type="ARBA" id="ARBA00022832"/>
    </source>
</evidence>
<dbReference type="PROSITE" id="PS50075">
    <property type="entry name" value="CARRIER"/>
    <property type="match status" value="1"/>
</dbReference>
<dbReference type="Gene3D" id="1.10.1200.10">
    <property type="entry name" value="ACP-like"/>
    <property type="match status" value="1"/>
</dbReference>
<evidence type="ECO:0000256" key="19">
    <source>
        <dbReference type="ARBA" id="ARBA00075053"/>
    </source>
</evidence>
<dbReference type="SUPFAM" id="SSF47336">
    <property type="entry name" value="ACP-like"/>
    <property type="match status" value="1"/>
</dbReference>
<proteinExistence type="predicted"/>
<protein>
    <recommendedName>
        <fullName evidence="18">Phenolphthiocerol/phthiocerol polyketide synthase subunit E</fullName>
        <ecNumber evidence="17">2.3.1.292</ecNumber>
    </recommendedName>
    <alternativeName>
        <fullName evidence="20">(Phenol)carboxyphthiodiolenone synthase subunit E</fullName>
    </alternativeName>
    <alternativeName>
        <fullName evidence="21">Beta-ketoacyl-acyl-carrier-protein synthase I</fullName>
    </alternativeName>
    <alternativeName>
        <fullName evidence="19">Phthiocerol synthesis polyketide synthase type I PpsE</fullName>
    </alternativeName>
</protein>
<dbReference type="InterPro" id="IPR018201">
    <property type="entry name" value="Ketoacyl_synth_AS"/>
</dbReference>
<dbReference type="UniPathway" id="UPA00094"/>
<keyword evidence="7" id="KW-0276">Fatty acid metabolism</keyword>